<dbReference type="InterPro" id="IPR002347">
    <property type="entry name" value="SDR_fam"/>
</dbReference>
<keyword evidence="8" id="KW-1133">Transmembrane helix</keyword>
<dbReference type="GeneID" id="27334440"/>
<evidence type="ECO:0000256" key="1">
    <source>
        <dbReference type="ARBA" id="ARBA00005194"/>
    </source>
</evidence>
<dbReference type="PANTHER" id="PTHR43086">
    <property type="entry name" value="VERY-LONG-CHAIN 3-OXOOACYL-COA REDUCTASE"/>
    <property type="match status" value="1"/>
</dbReference>
<dbReference type="Pfam" id="PF00106">
    <property type="entry name" value="adh_short"/>
    <property type="match status" value="1"/>
</dbReference>
<evidence type="ECO:0000313" key="10">
    <source>
        <dbReference type="Proteomes" id="UP000053328"/>
    </source>
</evidence>
<evidence type="ECO:0000256" key="2">
    <source>
        <dbReference type="ARBA" id="ARBA00022516"/>
    </source>
</evidence>
<reference evidence="9 10" key="1">
    <citation type="submission" date="2015-01" db="EMBL/GenBank/DDBJ databases">
        <title>The Genome Sequence of Exophiala spinifera CBS89968.</title>
        <authorList>
            <consortium name="The Broad Institute Genomics Platform"/>
            <person name="Cuomo C."/>
            <person name="de Hoog S."/>
            <person name="Gorbushina A."/>
            <person name="Stielow B."/>
            <person name="Teixiera M."/>
            <person name="Abouelleil A."/>
            <person name="Chapman S.B."/>
            <person name="Priest M."/>
            <person name="Young S.K."/>
            <person name="Wortman J."/>
            <person name="Nusbaum C."/>
            <person name="Birren B."/>
        </authorList>
    </citation>
    <scope>NUCLEOTIDE SEQUENCE [LARGE SCALE GENOMIC DNA]</scope>
    <source>
        <strain evidence="9 10">CBS 89968</strain>
    </source>
</reference>
<keyword evidence="6" id="KW-0443">Lipid metabolism</keyword>
<keyword evidence="8" id="KW-0812">Transmembrane</keyword>
<dbReference type="PRINTS" id="PR00081">
    <property type="entry name" value="GDHRDH"/>
</dbReference>
<sequence>MSGNDILFKTCALVGAGTLASLGLGLLSAVRYQLHRSTLHRYRHGKEPWVLVTGASDGIGLAFAHQFAQSGFNVILHGRTEAKLKRIQAEFEQKYSDRIFKIFVLDATTPPGPEFDRAVLDAVKDLRLTALVHNAAGSGGSQVEANVIEDVTSREIEGWINVNVRFMSHLTRLLLPILLQNQPGLLIFMSSAAADFTTPNFGLYTGAKAFVEGFSRVLALEMKVKGHDLEVKTISTGMVATASSGWSEKDISFSRPSTTDFVKSTLKTIGYNSVKVTPYIGHRLQFAFFNSLPSWAQEKMVMSSGQKVRDKMAKRN</sequence>
<evidence type="ECO:0000256" key="6">
    <source>
        <dbReference type="ARBA" id="ARBA00023098"/>
    </source>
</evidence>
<dbReference type="VEuPathDB" id="FungiDB:PV08_07357"/>
<keyword evidence="5" id="KW-0560">Oxidoreductase</keyword>
<keyword evidence="4" id="KW-0521">NADP</keyword>
<dbReference type="GO" id="GO:0016491">
    <property type="term" value="F:oxidoreductase activity"/>
    <property type="evidence" value="ECO:0007669"/>
    <property type="project" value="UniProtKB-KW"/>
</dbReference>
<name>A0A0D2B6R6_9EURO</name>
<evidence type="ECO:0000256" key="5">
    <source>
        <dbReference type="ARBA" id="ARBA00023002"/>
    </source>
</evidence>
<dbReference type="Gene3D" id="3.40.50.720">
    <property type="entry name" value="NAD(P)-binding Rossmann-like Domain"/>
    <property type="match status" value="1"/>
</dbReference>
<dbReference type="Proteomes" id="UP000053328">
    <property type="component" value="Unassembled WGS sequence"/>
</dbReference>
<dbReference type="HOGENOM" id="CLU_010194_38_2_1"/>
<dbReference type="GO" id="GO:0030497">
    <property type="term" value="P:fatty acid elongation"/>
    <property type="evidence" value="ECO:0007669"/>
    <property type="project" value="TreeGrafter"/>
</dbReference>
<evidence type="ECO:0000256" key="8">
    <source>
        <dbReference type="SAM" id="Phobius"/>
    </source>
</evidence>
<keyword evidence="3" id="KW-0276">Fatty acid metabolism</keyword>
<dbReference type="PROSITE" id="PS00061">
    <property type="entry name" value="ADH_SHORT"/>
    <property type="match status" value="1"/>
</dbReference>
<keyword evidence="2" id="KW-0444">Lipid biosynthesis</keyword>
<evidence type="ECO:0000256" key="3">
    <source>
        <dbReference type="ARBA" id="ARBA00022832"/>
    </source>
</evidence>
<proteinExistence type="predicted"/>
<dbReference type="GO" id="GO:0005783">
    <property type="term" value="C:endoplasmic reticulum"/>
    <property type="evidence" value="ECO:0007669"/>
    <property type="project" value="TreeGrafter"/>
</dbReference>
<dbReference type="PIRSF" id="PIRSF000126">
    <property type="entry name" value="11-beta-HSD1"/>
    <property type="match status" value="1"/>
</dbReference>
<dbReference type="SUPFAM" id="SSF51735">
    <property type="entry name" value="NAD(P)-binding Rossmann-fold domains"/>
    <property type="match status" value="1"/>
</dbReference>
<keyword evidence="8" id="KW-0472">Membrane</keyword>
<accession>A0A0D2B6R6</accession>
<organism evidence="9 10">
    <name type="scientific">Exophiala spinifera</name>
    <dbReference type="NCBI Taxonomy" id="91928"/>
    <lineage>
        <taxon>Eukaryota</taxon>
        <taxon>Fungi</taxon>
        <taxon>Dikarya</taxon>
        <taxon>Ascomycota</taxon>
        <taxon>Pezizomycotina</taxon>
        <taxon>Eurotiomycetes</taxon>
        <taxon>Chaetothyriomycetidae</taxon>
        <taxon>Chaetothyriales</taxon>
        <taxon>Herpotrichiellaceae</taxon>
        <taxon>Exophiala</taxon>
    </lineage>
</organism>
<dbReference type="OrthoDB" id="47007at2759"/>
<dbReference type="InterPro" id="IPR036291">
    <property type="entry name" value="NAD(P)-bd_dom_sf"/>
</dbReference>
<evidence type="ECO:0008006" key="11">
    <source>
        <dbReference type="Google" id="ProtNLM"/>
    </source>
</evidence>
<dbReference type="AlphaFoldDB" id="A0A0D2B6R6"/>
<evidence type="ECO:0000256" key="7">
    <source>
        <dbReference type="ARBA" id="ARBA00023160"/>
    </source>
</evidence>
<feature type="transmembrane region" description="Helical" evidence="8">
    <location>
        <begin position="6"/>
        <end position="27"/>
    </location>
</feature>
<dbReference type="EMBL" id="KN847496">
    <property type="protein sequence ID" value="KIW14573.1"/>
    <property type="molecule type" value="Genomic_DNA"/>
</dbReference>
<comment type="pathway">
    <text evidence="1">Lipid metabolism; fatty acid biosynthesis.</text>
</comment>
<dbReference type="InterPro" id="IPR020904">
    <property type="entry name" value="Sc_DH/Rdtase_CS"/>
</dbReference>
<evidence type="ECO:0000256" key="4">
    <source>
        <dbReference type="ARBA" id="ARBA00022857"/>
    </source>
</evidence>
<dbReference type="RefSeq" id="XP_016234789.1">
    <property type="nucleotide sequence ID" value="XM_016381687.1"/>
</dbReference>
<gene>
    <name evidence="9" type="ORF">PV08_07357</name>
</gene>
<protein>
    <recommendedName>
        <fullName evidence="11">NAD(P)-binding protein</fullName>
    </recommendedName>
</protein>
<dbReference type="PANTHER" id="PTHR43086:SF2">
    <property type="entry name" value="HYDROXYSTEROID DEHYDROGENASE-LIKE PROTEIN 1"/>
    <property type="match status" value="1"/>
</dbReference>
<keyword evidence="10" id="KW-1185">Reference proteome</keyword>
<dbReference type="STRING" id="91928.A0A0D2B6R6"/>
<keyword evidence="7" id="KW-0275">Fatty acid biosynthesis</keyword>
<evidence type="ECO:0000313" key="9">
    <source>
        <dbReference type="EMBL" id="KIW14573.1"/>
    </source>
</evidence>